<dbReference type="SUPFAM" id="SSF46966">
    <property type="entry name" value="Spectrin repeat"/>
    <property type="match status" value="1"/>
</dbReference>
<reference evidence="1" key="1">
    <citation type="submission" date="2014-12" db="EMBL/GenBank/DDBJ databases">
        <title>Insight into the proteome of Arion vulgaris.</title>
        <authorList>
            <person name="Aradska J."/>
            <person name="Bulat T."/>
            <person name="Smidak R."/>
            <person name="Sarate P."/>
            <person name="Gangsoo J."/>
            <person name="Sialana F."/>
            <person name="Bilban M."/>
            <person name="Lubec G."/>
        </authorList>
    </citation>
    <scope>NUCLEOTIDE SEQUENCE</scope>
    <source>
        <tissue evidence="1">Skin</tissue>
    </source>
</reference>
<feature type="non-terminal residue" evidence="1">
    <location>
        <position position="1"/>
    </location>
</feature>
<protein>
    <submittedName>
        <fullName evidence="1">Uncharacterized protein</fullName>
    </submittedName>
</protein>
<sequence>IAAKKAQLQEAENLYEEILGHKTELNSIRDKGAEIGKTSSDTRVSNSVVQLSTRYQALCSSAKSAVSKLREFVQDQKLYDESLDTAATWLKMMMKR</sequence>
<evidence type="ECO:0000313" key="1">
    <source>
        <dbReference type="EMBL" id="CEK61657.1"/>
    </source>
</evidence>
<organism evidence="1">
    <name type="scientific">Arion vulgaris</name>
    <dbReference type="NCBI Taxonomy" id="1028688"/>
    <lineage>
        <taxon>Eukaryota</taxon>
        <taxon>Metazoa</taxon>
        <taxon>Spiralia</taxon>
        <taxon>Lophotrochozoa</taxon>
        <taxon>Mollusca</taxon>
        <taxon>Gastropoda</taxon>
        <taxon>Heterobranchia</taxon>
        <taxon>Euthyneura</taxon>
        <taxon>Panpulmonata</taxon>
        <taxon>Eupulmonata</taxon>
        <taxon>Stylommatophora</taxon>
        <taxon>Helicina</taxon>
        <taxon>Arionoidea</taxon>
        <taxon>Arionidae</taxon>
        <taxon>Arion</taxon>
    </lineage>
</organism>
<dbReference type="EMBL" id="HACG01014792">
    <property type="protein sequence ID" value="CEK61657.1"/>
    <property type="molecule type" value="Transcribed_RNA"/>
</dbReference>
<name>A0A0B6YZV3_9EUPU</name>
<feature type="non-terminal residue" evidence="1">
    <location>
        <position position="96"/>
    </location>
</feature>
<gene>
    <name evidence="1" type="primary">ORF42878</name>
</gene>
<proteinExistence type="predicted"/>
<dbReference type="Gene3D" id="1.20.58.60">
    <property type="match status" value="1"/>
</dbReference>
<dbReference type="AlphaFoldDB" id="A0A0B6YZV3"/>
<accession>A0A0B6YZV3</accession>